<keyword evidence="2" id="KW-1185">Reference proteome</keyword>
<proteinExistence type="predicted"/>
<sequence>MVSSILLQQSINCFIYNNQLGKNLRNGLTISKPNLMDKCSSSKRIGGIKARASFDTIETTLSPTGFPLFQTESPQEDTLASKLELVDPEFIRMGFLRDVRTYGVEFREGPNGMGVYASKDIEPTRRAKVLMEIPLELMLTISQKPPWMFFPDIIPIGHPIFDIINSTNPETDWDLRMTCLLLYAFDHDKNFWQLYCDFLPSAEECTSLLLATEDDLNELQDENLASTMKKEKARGLEFWEKNWHSAMPLKVKRLAREPERFMWALSMAQSRQIGFKIRVGSLVQHANMLAPYADMLSHSSQPNSFFHWRFKDRMFVVMTIAGRRIKKGEEMTVNYMNGMRNNMLMQRYGFSTPANPWDVIPFSGDAKIHLDSFLSAFNICGSPEEYYHNAKLANEGDSFVDGAVIAAARTLPMWSEGDIPPVPSLEIKAARALQEECQQMLAEYSTTSEQDQHILDSTPEMSWTREAAIKYRLHRKLFLEKVIQALDIYQDRILF</sequence>
<reference evidence="2" key="1">
    <citation type="journal article" date="2022" name="Mol. Ecol. Resour.">
        <title>The genomes of chicory, endive, great burdock and yacon provide insights into Asteraceae palaeo-polyploidization history and plant inulin production.</title>
        <authorList>
            <person name="Fan W."/>
            <person name="Wang S."/>
            <person name="Wang H."/>
            <person name="Wang A."/>
            <person name="Jiang F."/>
            <person name="Liu H."/>
            <person name="Zhao H."/>
            <person name="Xu D."/>
            <person name="Zhang Y."/>
        </authorList>
    </citation>
    <scope>NUCLEOTIDE SEQUENCE [LARGE SCALE GENOMIC DNA]</scope>
    <source>
        <strain evidence="2">cv. Niubang</strain>
    </source>
</reference>
<evidence type="ECO:0000313" key="1">
    <source>
        <dbReference type="EMBL" id="KAI3680892.1"/>
    </source>
</evidence>
<accession>A0ACB8Y6C2</accession>
<name>A0ACB8Y6C2_ARCLA</name>
<reference evidence="1 2" key="2">
    <citation type="journal article" date="2022" name="Mol. Ecol. Resour.">
        <title>The genomes of chicory, endive, great burdock and yacon provide insights into Asteraceae paleo-polyploidization history and plant inulin production.</title>
        <authorList>
            <person name="Fan W."/>
            <person name="Wang S."/>
            <person name="Wang H."/>
            <person name="Wang A."/>
            <person name="Jiang F."/>
            <person name="Liu H."/>
            <person name="Zhao H."/>
            <person name="Xu D."/>
            <person name="Zhang Y."/>
        </authorList>
    </citation>
    <scope>NUCLEOTIDE SEQUENCE [LARGE SCALE GENOMIC DNA]</scope>
    <source>
        <strain evidence="2">cv. Niubang</strain>
    </source>
</reference>
<evidence type="ECO:0000313" key="2">
    <source>
        <dbReference type="Proteomes" id="UP001055879"/>
    </source>
</evidence>
<dbReference type="EMBL" id="CM042059">
    <property type="protein sequence ID" value="KAI3680892.1"/>
    <property type="molecule type" value="Genomic_DNA"/>
</dbReference>
<comment type="caution">
    <text evidence="1">The sequence shown here is derived from an EMBL/GenBank/DDBJ whole genome shotgun (WGS) entry which is preliminary data.</text>
</comment>
<protein>
    <submittedName>
        <fullName evidence="1">Uncharacterized protein</fullName>
    </submittedName>
</protein>
<organism evidence="1 2">
    <name type="scientific">Arctium lappa</name>
    <name type="common">Greater burdock</name>
    <name type="synonym">Lappa major</name>
    <dbReference type="NCBI Taxonomy" id="4217"/>
    <lineage>
        <taxon>Eukaryota</taxon>
        <taxon>Viridiplantae</taxon>
        <taxon>Streptophyta</taxon>
        <taxon>Embryophyta</taxon>
        <taxon>Tracheophyta</taxon>
        <taxon>Spermatophyta</taxon>
        <taxon>Magnoliopsida</taxon>
        <taxon>eudicotyledons</taxon>
        <taxon>Gunneridae</taxon>
        <taxon>Pentapetalae</taxon>
        <taxon>asterids</taxon>
        <taxon>campanulids</taxon>
        <taxon>Asterales</taxon>
        <taxon>Asteraceae</taxon>
        <taxon>Carduoideae</taxon>
        <taxon>Cardueae</taxon>
        <taxon>Arctiinae</taxon>
        <taxon>Arctium</taxon>
    </lineage>
</organism>
<dbReference type="Proteomes" id="UP001055879">
    <property type="component" value="Linkage Group LG13"/>
</dbReference>
<gene>
    <name evidence="1" type="ORF">L6452_35671</name>
</gene>